<dbReference type="GO" id="GO:0016301">
    <property type="term" value="F:kinase activity"/>
    <property type="evidence" value="ECO:0007669"/>
    <property type="project" value="UniProtKB-KW"/>
</dbReference>
<dbReference type="Proteomes" id="UP000736672">
    <property type="component" value="Unassembled WGS sequence"/>
</dbReference>
<accession>A0A9P9GD35</accession>
<evidence type="ECO:0000259" key="1">
    <source>
        <dbReference type="Pfam" id="PF01636"/>
    </source>
</evidence>
<dbReference type="PANTHER" id="PTHR21310">
    <property type="entry name" value="AMINOGLYCOSIDE PHOSPHOTRANSFERASE-RELATED-RELATED"/>
    <property type="match status" value="1"/>
</dbReference>
<dbReference type="AlphaFoldDB" id="A0A9P9GD35"/>
<sequence length="526" mass="59886">MSETTQTYVGTAQQGLVINPKTLDMALNAGHAAKEARKKGANDKDDASELLNPWLFSEDKATVLGSEEERLLMQEELWCYLFHFTGAPRVRTCEINTSNINEAEVETLGSNAQEFPATEEQDTRVKNTFIESLDLDAICALALRYNDGKPCQVVDSKNGSFNACFFVRLGQYEPEWVVRVPIEPILGNPWDKVLSEVATIEYLERNTWIPVPYVHAYGRDAELTKNITGTQMFLIANVIRGEPLDKKLLIEAEEEHRRNFFSQLIDILAELRQLEFPLIGSLMLNPDGSPQPVLGPVISMKYMAHQFGLVSGFFSPPIFALRCMERIFEQVIDPQLDKGPFVLNHLDLRGPNIIVDKNLRIQGIVDWEFAHTVPRQVFTPPSWITGHDSIETNKQMHAEFRSVLDENSKANGFCELLGKEWYGQSADEKTKDQTDMAFCVVHVLRRPTDATEIFENFLAEKLLDKSFDDAVSEFFKQSQAAALEAQRRAEECERYREYLRENGLYETETDKLLAESKALKAKWGWE</sequence>
<comment type="caution">
    <text evidence="2">The sequence shown here is derived from an EMBL/GenBank/DDBJ whole genome shotgun (WGS) entry which is preliminary data.</text>
</comment>
<reference evidence="2" key="1">
    <citation type="journal article" date="2021" name="Nat. Commun.">
        <title>Genetic determinants of endophytism in the Arabidopsis root mycobiome.</title>
        <authorList>
            <person name="Mesny F."/>
            <person name="Miyauchi S."/>
            <person name="Thiergart T."/>
            <person name="Pickel B."/>
            <person name="Atanasova L."/>
            <person name="Karlsson M."/>
            <person name="Huettel B."/>
            <person name="Barry K.W."/>
            <person name="Haridas S."/>
            <person name="Chen C."/>
            <person name="Bauer D."/>
            <person name="Andreopoulos W."/>
            <person name="Pangilinan J."/>
            <person name="LaButti K."/>
            <person name="Riley R."/>
            <person name="Lipzen A."/>
            <person name="Clum A."/>
            <person name="Drula E."/>
            <person name="Henrissat B."/>
            <person name="Kohler A."/>
            <person name="Grigoriev I.V."/>
            <person name="Martin F.M."/>
            <person name="Hacquard S."/>
        </authorList>
    </citation>
    <scope>NUCLEOTIDE SEQUENCE</scope>
    <source>
        <strain evidence="2">FSSC 5 MPI-SDFR-AT-0091</strain>
    </source>
</reference>
<dbReference type="InterPro" id="IPR002575">
    <property type="entry name" value="Aminoglycoside_PTrfase"/>
</dbReference>
<protein>
    <submittedName>
        <fullName evidence="2">Kinase-like domain-containing protein</fullName>
    </submittedName>
</protein>
<keyword evidence="3" id="KW-1185">Reference proteome</keyword>
<dbReference type="Gene3D" id="3.90.1200.10">
    <property type="match status" value="1"/>
</dbReference>
<dbReference type="EMBL" id="JAGTJS010000023">
    <property type="protein sequence ID" value="KAH7237319.1"/>
    <property type="molecule type" value="Genomic_DNA"/>
</dbReference>
<dbReference type="InterPro" id="IPR051678">
    <property type="entry name" value="AGP_Transferase"/>
</dbReference>
<name>A0A9P9GD35_FUSSL</name>
<dbReference type="PANTHER" id="PTHR21310:SF37">
    <property type="entry name" value="AMINOGLYCOSIDE PHOSPHOTRANSFERASE DOMAIN-CONTAINING PROTEIN"/>
    <property type="match status" value="1"/>
</dbReference>
<dbReference type="OrthoDB" id="10003767at2759"/>
<evidence type="ECO:0000313" key="3">
    <source>
        <dbReference type="Proteomes" id="UP000736672"/>
    </source>
</evidence>
<feature type="domain" description="Aminoglycoside phosphotransferase" evidence="1">
    <location>
        <begin position="165"/>
        <end position="372"/>
    </location>
</feature>
<keyword evidence="2" id="KW-0808">Transferase</keyword>
<proteinExistence type="predicted"/>
<keyword evidence="2" id="KW-0418">Kinase</keyword>
<organism evidence="2 3">
    <name type="scientific">Fusarium solani</name>
    <name type="common">Filamentous fungus</name>
    <dbReference type="NCBI Taxonomy" id="169388"/>
    <lineage>
        <taxon>Eukaryota</taxon>
        <taxon>Fungi</taxon>
        <taxon>Dikarya</taxon>
        <taxon>Ascomycota</taxon>
        <taxon>Pezizomycotina</taxon>
        <taxon>Sordariomycetes</taxon>
        <taxon>Hypocreomycetidae</taxon>
        <taxon>Hypocreales</taxon>
        <taxon>Nectriaceae</taxon>
        <taxon>Fusarium</taxon>
        <taxon>Fusarium solani species complex</taxon>
    </lineage>
</organism>
<evidence type="ECO:0000313" key="2">
    <source>
        <dbReference type="EMBL" id="KAH7237319.1"/>
    </source>
</evidence>
<gene>
    <name evidence="2" type="ORF">B0J15DRAFT_516742</name>
</gene>
<dbReference type="Pfam" id="PF01636">
    <property type="entry name" value="APH"/>
    <property type="match status" value="1"/>
</dbReference>
<dbReference type="InterPro" id="IPR011009">
    <property type="entry name" value="Kinase-like_dom_sf"/>
</dbReference>
<dbReference type="SUPFAM" id="SSF56112">
    <property type="entry name" value="Protein kinase-like (PK-like)"/>
    <property type="match status" value="1"/>
</dbReference>